<dbReference type="SMART" id="SM00248">
    <property type="entry name" value="ANK"/>
    <property type="match status" value="3"/>
</dbReference>
<organism evidence="6 7">
    <name type="scientific">Cafeteria roenbergensis</name>
    <name type="common">Marine flagellate</name>
    <dbReference type="NCBI Taxonomy" id="33653"/>
    <lineage>
        <taxon>Eukaryota</taxon>
        <taxon>Sar</taxon>
        <taxon>Stramenopiles</taxon>
        <taxon>Bigyra</taxon>
        <taxon>Opalozoa</taxon>
        <taxon>Bicosoecida</taxon>
        <taxon>Cafeteriaceae</taxon>
        <taxon>Cafeteria</taxon>
    </lineage>
</organism>
<evidence type="ECO:0000313" key="7">
    <source>
        <dbReference type="Proteomes" id="UP000324907"/>
    </source>
</evidence>
<dbReference type="Proteomes" id="UP000325113">
    <property type="component" value="Unassembled WGS sequence"/>
</dbReference>
<keyword evidence="1" id="KW-0677">Repeat</keyword>
<dbReference type="PANTHER" id="PTHR24178">
    <property type="entry name" value="MOLTING PROTEIN MLT-4"/>
    <property type="match status" value="1"/>
</dbReference>
<evidence type="ECO:0000313" key="5">
    <source>
        <dbReference type="EMBL" id="KAA0154413.1"/>
    </source>
</evidence>
<reference evidence="7 8" key="1">
    <citation type="submission" date="2019-07" db="EMBL/GenBank/DDBJ databases">
        <title>Genomes of Cafeteria roenbergensis.</title>
        <authorList>
            <person name="Fischer M.G."/>
            <person name="Hackl T."/>
            <person name="Roman M."/>
        </authorList>
    </citation>
    <scope>NUCLEOTIDE SEQUENCE [LARGE SCALE GENOMIC DNA]</scope>
    <source>
        <strain evidence="5 8">Cflag</strain>
        <strain evidence="6 7">RCC970-E3</strain>
    </source>
</reference>
<dbReference type="AlphaFoldDB" id="A0A5A8DTS8"/>
<dbReference type="Gene3D" id="1.25.40.20">
    <property type="entry name" value="Ankyrin repeat-containing domain"/>
    <property type="match status" value="2"/>
</dbReference>
<feature type="repeat" description="ANK" evidence="3">
    <location>
        <begin position="312"/>
        <end position="338"/>
    </location>
</feature>
<evidence type="ECO:0000256" key="3">
    <source>
        <dbReference type="PROSITE-ProRule" id="PRU00023"/>
    </source>
</evidence>
<dbReference type="PROSITE" id="PS50088">
    <property type="entry name" value="ANK_REPEAT"/>
    <property type="match status" value="1"/>
</dbReference>
<evidence type="ECO:0000313" key="6">
    <source>
        <dbReference type="EMBL" id="KAA0168658.1"/>
    </source>
</evidence>
<accession>A0A5A8DTS8</accession>
<name>A0A5A8DTS8_CAFRO</name>
<dbReference type="EMBL" id="VLTL01000027">
    <property type="protein sequence ID" value="KAA0168658.1"/>
    <property type="molecule type" value="Genomic_DNA"/>
</dbReference>
<dbReference type="PANTHER" id="PTHR24178:SF9">
    <property type="entry name" value="ANK_REP_REGION DOMAIN-CONTAINING PROTEIN"/>
    <property type="match status" value="1"/>
</dbReference>
<protein>
    <submittedName>
        <fullName evidence="6">Uncharacterized protein</fullName>
    </submittedName>
</protein>
<sequence length="435" mass="43328">MRPSQAARRSAAAVIDVAISTSVRLRVLTGAEAAAQASEARPQAAGALVASSGAPAGSESASTSWLRRAPAFPVVGAKRQPGVIQLADVVRDLPVGGRTTVLIAEEDAHVLLSAATGSRGIAGQAAASIAAEEQAAPVDHAHPSHASDAIAAISAIDKAALVAATSLFAVVGRGHSAGDVAAPARAESVPSLPGRGMPLLDSARSSVSAPRRPPPKLSPAAEALHAAASAGDIQQLRELLGRAGQSGAPLEAAPPSGAGGFVPAVAEAHPDSGATALHVLVAGPAGEERGDVDQGIAVLLASGADVDARAANGSTPLHWAAGSGAYEAVAALLERGADPLCVTYTWHRQVFGKGSGRTPLHWAAERGCEESCKLLSDAVSGVAAAVPDERGVLASEAAMGEGFSALSRKLQAAEGRRFVCVEVEALGGTASAVRR</sequence>
<dbReference type="SUPFAM" id="SSF48403">
    <property type="entry name" value="Ankyrin repeat"/>
    <property type="match status" value="1"/>
</dbReference>
<dbReference type="InterPro" id="IPR036770">
    <property type="entry name" value="Ankyrin_rpt-contain_sf"/>
</dbReference>
<evidence type="ECO:0000256" key="1">
    <source>
        <dbReference type="ARBA" id="ARBA00022737"/>
    </source>
</evidence>
<proteinExistence type="predicted"/>
<comment type="caution">
    <text evidence="6">The sequence shown here is derived from an EMBL/GenBank/DDBJ whole genome shotgun (WGS) entry which is preliminary data.</text>
</comment>
<dbReference type="Pfam" id="PF12796">
    <property type="entry name" value="Ank_2"/>
    <property type="match status" value="1"/>
</dbReference>
<evidence type="ECO:0000256" key="4">
    <source>
        <dbReference type="SAM" id="MobiDB-lite"/>
    </source>
</evidence>
<evidence type="ECO:0000313" key="8">
    <source>
        <dbReference type="Proteomes" id="UP000325113"/>
    </source>
</evidence>
<keyword evidence="2 3" id="KW-0040">ANK repeat</keyword>
<gene>
    <name evidence="6" type="ORF">FNF28_02398</name>
    <name evidence="5" type="ORF">FNF31_06294</name>
</gene>
<dbReference type="PROSITE" id="PS50297">
    <property type="entry name" value="ANK_REP_REGION"/>
    <property type="match status" value="1"/>
</dbReference>
<dbReference type="EMBL" id="VLTM01000093">
    <property type="protein sequence ID" value="KAA0154413.1"/>
    <property type="molecule type" value="Genomic_DNA"/>
</dbReference>
<dbReference type="Proteomes" id="UP000324907">
    <property type="component" value="Unassembled WGS sequence"/>
</dbReference>
<feature type="region of interest" description="Disordered" evidence="4">
    <location>
        <begin position="179"/>
        <end position="220"/>
    </location>
</feature>
<dbReference type="InterPro" id="IPR002110">
    <property type="entry name" value="Ankyrin_rpt"/>
</dbReference>
<evidence type="ECO:0000256" key="2">
    <source>
        <dbReference type="ARBA" id="ARBA00023043"/>
    </source>
</evidence>